<evidence type="ECO:0000256" key="2">
    <source>
        <dbReference type="ARBA" id="ARBA00022723"/>
    </source>
</evidence>
<dbReference type="RefSeq" id="WP_090210067.1">
    <property type="nucleotide sequence ID" value="NZ_LT629777.1"/>
</dbReference>
<dbReference type="InterPro" id="IPR017941">
    <property type="entry name" value="Rieske_2Fe-2S"/>
</dbReference>
<evidence type="ECO:0000256" key="4">
    <source>
        <dbReference type="ARBA" id="ARBA00023014"/>
    </source>
</evidence>
<organism evidence="6 7">
    <name type="scientific">Pseudomonas asplenii</name>
    <dbReference type="NCBI Taxonomy" id="53407"/>
    <lineage>
        <taxon>Bacteria</taxon>
        <taxon>Pseudomonadati</taxon>
        <taxon>Pseudomonadota</taxon>
        <taxon>Gammaproteobacteria</taxon>
        <taxon>Pseudomonadales</taxon>
        <taxon>Pseudomonadaceae</taxon>
        <taxon>Pseudomonas</taxon>
    </lineage>
</organism>
<keyword evidence="1" id="KW-0001">2Fe-2S</keyword>
<sequence>MLDEPEVVLRPATFLVRIGEDEYEVPSLCPHREGWLEHGMVNQNRRTITCPLHFSVFSLETGEQLGGPPCGSISCRKIK</sequence>
<dbReference type="PROSITE" id="PS51296">
    <property type="entry name" value="RIESKE"/>
    <property type="match status" value="1"/>
</dbReference>
<evidence type="ECO:0000256" key="1">
    <source>
        <dbReference type="ARBA" id="ARBA00022714"/>
    </source>
</evidence>
<dbReference type="AlphaFoldDB" id="A0A1H1ZLB0"/>
<dbReference type="SUPFAM" id="SSF50022">
    <property type="entry name" value="ISP domain"/>
    <property type="match status" value="1"/>
</dbReference>
<evidence type="ECO:0000256" key="3">
    <source>
        <dbReference type="ARBA" id="ARBA00023004"/>
    </source>
</evidence>
<dbReference type="Proteomes" id="UP000199524">
    <property type="component" value="Chromosome I"/>
</dbReference>
<keyword evidence="3" id="KW-0408">Iron</keyword>
<dbReference type="GeneID" id="300210009"/>
<protein>
    <submittedName>
        <fullName evidence="6">Rieske [2Fe-2S] domain-containing protein</fullName>
    </submittedName>
</protein>
<dbReference type="Gene3D" id="2.102.10.10">
    <property type="entry name" value="Rieske [2Fe-2S] iron-sulphur domain"/>
    <property type="match status" value="1"/>
</dbReference>
<evidence type="ECO:0000313" key="7">
    <source>
        <dbReference type="Proteomes" id="UP000199524"/>
    </source>
</evidence>
<dbReference type="Pfam" id="PF00355">
    <property type="entry name" value="Rieske"/>
    <property type="match status" value="1"/>
</dbReference>
<keyword evidence="4" id="KW-0411">Iron-sulfur</keyword>
<dbReference type="GO" id="GO:0051537">
    <property type="term" value="F:2 iron, 2 sulfur cluster binding"/>
    <property type="evidence" value="ECO:0007669"/>
    <property type="project" value="UniProtKB-KW"/>
</dbReference>
<proteinExistence type="predicted"/>
<dbReference type="GO" id="GO:0046872">
    <property type="term" value="F:metal ion binding"/>
    <property type="evidence" value="ECO:0007669"/>
    <property type="project" value="UniProtKB-KW"/>
</dbReference>
<accession>A0A1H1ZLB0</accession>
<evidence type="ECO:0000313" key="6">
    <source>
        <dbReference type="EMBL" id="SDT34450.1"/>
    </source>
</evidence>
<feature type="domain" description="Rieske" evidence="5">
    <location>
        <begin position="1"/>
        <end position="79"/>
    </location>
</feature>
<evidence type="ECO:0000259" key="5">
    <source>
        <dbReference type="PROSITE" id="PS51296"/>
    </source>
</evidence>
<keyword evidence="2" id="KW-0479">Metal-binding</keyword>
<name>A0A1H1ZLB0_9PSED</name>
<keyword evidence="7" id="KW-1185">Reference proteome</keyword>
<reference evidence="7" key="1">
    <citation type="submission" date="2016-10" db="EMBL/GenBank/DDBJ databases">
        <authorList>
            <person name="Varghese N."/>
            <person name="Submissions S."/>
        </authorList>
    </citation>
    <scope>NUCLEOTIDE SEQUENCE [LARGE SCALE GENOMIC DNA]</scope>
    <source>
        <strain evidence="7">ATCC 23835</strain>
    </source>
</reference>
<gene>
    <name evidence="6" type="ORF">SAMN05216598_5153</name>
</gene>
<dbReference type="InterPro" id="IPR036922">
    <property type="entry name" value="Rieske_2Fe-2S_sf"/>
</dbReference>
<dbReference type="EMBL" id="LT629777">
    <property type="protein sequence ID" value="SDT34450.1"/>
    <property type="molecule type" value="Genomic_DNA"/>
</dbReference>